<organism evidence="1 2">
    <name type="scientific">Mycena rosella</name>
    <name type="common">Pink bonnet</name>
    <name type="synonym">Agaricus rosellus</name>
    <dbReference type="NCBI Taxonomy" id="1033263"/>
    <lineage>
        <taxon>Eukaryota</taxon>
        <taxon>Fungi</taxon>
        <taxon>Dikarya</taxon>
        <taxon>Basidiomycota</taxon>
        <taxon>Agaricomycotina</taxon>
        <taxon>Agaricomycetes</taxon>
        <taxon>Agaricomycetidae</taxon>
        <taxon>Agaricales</taxon>
        <taxon>Marasmiineae</taxon>
        <taxon>Mycenaceae</taxon>
        <taxon>Mycena</taxon>
    </lineage>
</organism>
<evidence type="ECO:0000313" key="1">
    <source>
        <dbReference type="EMBL" id="KAJ7710357.1"/>
    </source>
</evidence>
<feature type="non-terminal residue" evidence="1">
    <location>
        <position position="1"/>
    </location>
</feature>
<dbReference type="Proteomes" id="UP001221757">
    <property type="component" value="Unassembled WGS sequence"/>
</dbReference>
<evidence type="ECO:0000313" key="2">
    <source>
        <dbReference type="Proteomes" id="UP001221757"/>
    </source>
</evidence>
<name>A0AAD7MCA9_MYCRO</name>
<accession>A0AAD7MCA9</accession>
<keyword evidence="2" id="KW-1185">Reference proteome</keyword>
<sequence length="87" mass="9314">TISVERLFSSVKHSLPDARSSMTAETASVDIGTKEWLKSGLGNGINYTIPIITRVPVGGGLPEKKTKNLRIDGKSLEFPVGCIIGRC</sequence>
<comment type="caution">
    <text evidence="1">The sequence shown here is derived from an EMBL/GenBank/DDBJ whole genome shotgun (WGS) entry which is preliminary data.</text>
</comment>
<protein>
    <submittedName>
        <fullName evidence="1">Uncharacterized protein</fullName>
    </submittedName>
</protein>
<dbReference type="EMBL" id="JARKIE010000001">
    <property type="protein sequence ID" value="KAJ7710357.1"/>
    <property type="molecule type" value="Genomic_DNA"/>
</dbReference>
<reference evidence="1" key="1">
    <citation type="submission" date="2023-03" db="EMBL/GenBank/DDBJ databases">
        <title>Massive genome expansion in bonnet fungi (Mycena s.s.) driven by repeated elements and novel gene families across ecological guilds.</title>
        <authorList>
            <consortium name="Lawrence Berkeley National Laboratory"/>
            <person name="Harder C.B."/>
            <person name="Miyauchi S."/>
            <person name="Viragh M."/>
            <person name="Kuo A."/>
            <person name="Thoen E."/>
            <person name="Andreopoulos B."/>
            <person name="Lu D."/>
            <person name="Skrede I."/>
            <person name="Drula E."/>
            <person name="Henrissat B."/>
            <person name="Morin E."/>
            <person name="Kohler A."/>
            <person name="Barry K."/>
            <person name="LaButti K."/>
            <person name="Morin E."/>
            <person name="Salamov A."/>
            <person name="Lipzen A."/>
            <person name="Mereny Z."/>
            <person name="Hegedus B."/>
            <person name="Baldrian P."/>
            <person name="Stursova M."/>
            <person name="Weitz H."/>
            <person name="Taylor A."/>
            <person name="Grigoriev I.V."/>
            <person name="Nagy L.G."/>
            <person name="Martin F."/>
            <person name="Kauserud H."/>
        </authorList>
    </citation>
    <scope>NUCLEOTIDE SEQUENCE</scope>
    <source>
        <strain evidence="1">CBHHK067</strain>
    </source>
</reference>
<dbReference type="AlphaFoldDB" id="A0AAD7MCA9"/>
<proteinExistence type="predicted"/>
<gene>
    <name evidence="1" type="ORF">B0H17DRAFT_914420</name>
</gene>